<protein>
    <submittedName>
        <fullName evidence="3">PAS domain S-box-containing protein</fullName>
    </submittedName>
</protein>
<dbReference type="Proteomes" id="UP000199076">
    <property type="component" value="Unassembled WGS sequence"/>
</dbReference>
<dbReference type="InterPro" id="IPR001610">
    <property type="entry name" value="PAC"/>
</dbReference>
<dbReference type="Gene3D" id="3.40.50.2300">
    <property type="match status" value="1"/>
</dbReference>
<dbReference type="InterPro" id="IPR035965">
    <property type="entry name" value="PAS-like_dom_sf"/>
</dbReference>
<sequence>MVQVGRGPLRVCYVGGDEEVADWIGAGFERVDSEVGLVVEETFEDGIERIAEAQQRIDPQMRSPLADTEDPFDCLVCTDDAAYDPVAFVEAVRANQDALPIVLFAADGDEGLASDAISAGVDDYVTTDGEDPTGTLAEHVVALCTEYRDEMDEKRRGAQAQRLLEANPDMISVVRPGAAITYQNETVTEILGHPVEDLKGTVPYDRIHPDDWRRLREDFYDGVIDTKRSPSAEFRIEDADGDWRWLEARGRNLLDDPLVNGFVVTTRAIDERKRREQDLEGYQRVVENVGDPVYLLDPDERLTWVNQAFLEHSGYDREFVEGTHISRFMREEDLERGRELVADLLADRDRRWGILEFATQTVDDEVRCYEASIAVITDDDDQFQGTVGVLRNVTERE</sequence>
<dbReference type="InterPro" id="IPR013655">
    <property type="entry name" value="PAS_fold_3"/>
</dbReference>
<dbReference type="InterPro" id="IPR013656">
    <property type="entry name" value="PAS_4"/>
</dbReference>
<dbReference type="CDD" id="cd00130">
    <property type="entry name" value="PAS"/>
    <property type="match status" value="2"/>
</dbReference>
<dbReference type="InterPro" id="IPR000700">
    <property type="entry name" value="PAS-assoc_C"/>
</dbReference>
<evidence type="ECO:0000313" key="4">
    <source>
        <dbReference type="Proteomes" id="UP000199076"/>
    </source>
</evidence>
<feature type="domain" description="PAC" evidence="2">
    <location>
        <begin position="230"/>
        <end position="281"/>
    </location>
</feature>
<evidence type="ECO:0000259" key="2">
    <source>
        <dbReference type="PROSITE" id="PS50113"/>
    </source>
</evidence>
<evidence type="ECO:0000259" key="1">
    <source>
        <dbReference type="PROSITE" id="PS50112"/>
    </source>
</evidence>
<accession>A0A1G7Q653</accession>
<dbReference type="Pfam" id="PF08447">
    <property type="entry name" value="PAS_3"/>
    <property type="match status" value="1"/>
</dbReference>
<evidence type="ECO:0000313" key="3">
    <source>
        <dbReference type="EMBL" id="SDF93996.1"/>
    </source>
</evidence>
<dbReference type="Pfam" id="PF08448">
    <property type="entry name" value="PAS_4"/>
    <property type="match status" value="1"/>
</dbReference>
<dbReference type="NCBIfam" id="TIGR00229">
    <property type="entry name" value="sensory_box"/>
    <property type="match status" value="2"/>
</dbReference>
<dbReference type="OrthoDB" id="230688at2157"/>
<dbReference type="PANTHER" id="PTHR44757:SF2">
    <property type="entry name" value="BIOFILM ARCHITECTURE MAINTENANCE PROTEIN MBAA"/>
    <property type="match status" value="1"/>
</dbReference>
<dbReference type="SMART" id="SM00091">
    <property type="entry name" value="PAS"/>
    <property type="match status" value="2"/>
</dbReference>
<feature type="domain" description="PAS" evidence="1">
    <location>
        <begin position="156"/>
        <end position="227"/>
    </location>
</feature>
<dbReference type="PROSITE" id="PS50112">
    <property type="entry name" value="PAS"/>
    <property type="match status" value="2"/>
</dbReference>
<dbReference type="RefSeq" id="WP_092693743.1">
    <property type="nucleotide sequence ID" value="NZ_FNBK01000012.1"/>
</dbReference>
<dbReference type="PROSITE" id="PS50113">
    <property type="entry name" value="PAC"/>
    <property type="match status" value="1"/>
</dbReference>
<dbReference type="SMART" id="SM00086">
    <property type="entry name" value="PAC"/>
    <property type="match status" value="2"/>
</dbReference>
<dbReference type="PANTHER" id="PTHR44757">
    <property type="entry name" value="DIGUANYLATE CYCLASE DGCP"/>
    <property type="match status" value="1"/>
</dbReference>
<dbReference type="InterPro" id="IPR000014">
    <property type="entry name" value="PAS"/>
</dbReference>
<dbReference type="EMBL" id="FNBK01000012">
    <property type="protein sequence ID" value="SDF93996.1"/>
    <property type="molecule type" value="Genomic_DNA"/>
</dbReference>
<organism evidence="3 4">
    <name type="scientific">Halorientalis regularis</name>
    <dbReference type="NCBI Taxonomy" id="660518"/>
    <lineage>
        <taxon>Archaea</taxon>
        <taxon>Methanobacteriati</taxon>
        <taxon>Methanobacteriota</taxon>
        <taxon>Stenosarchaea group</taxon>
        <taxon>Halobacteria</taxon>
        <taxon>Halobacteriales</taxon>
        <taxon>Haloarculaceae</taxon>
        <taxon>Halorientalis</taxon>
    </lineage>
</organism>
<proteinExistence type="predicted"/>
<gene>
    <name evidence="3" type="ORF">SAMN05216218_1124</name>
</gene>
<dbReference type="InterPro" id="IPR052155">
    <property type="entry name" value="Biofilm_reg_signaling"/>
</dbReference>
<name>A0A1G7Q653_9EURY</name>
<keyword evidence="4" id="KW-1185">Reference proteome</keyword>
<dbReference type="Gene3D" id="3.30.450.20">
    <property type="entry name" value="PAS domain"/>
    <property type="match status" value="2"/>
</dbReference>
<dbReference type="STRING" id="660518.SAMN05216218_1124"/>
<dbReference type="AlphaFoldDB" id="A0A1G7Q653"/>
<feature type="domain" description="PAS" evidence="1">
    <location>
        <begin position="278"/>
        <end position="348"/>
    </location>
</feature>
<reference evidence="4" key="1">
    <citation type="submission" date="2016-10" db="EMBL/GenBank/DDBJ databases">
        <authorList>
            <person name="Varghese N."/>
            <person name="Submissions S."/>
        </authorList>
    </citation>
    <scope>NUCLEOTIDE SEQUENCE [LARGE SCALE GENOMIC DNA]</scope>
    <source>
        <strain evidence="4">IBRC-M 10760</strain>
    </source>
</reference>
<dbReference type="SUPFAM" id="SSF55785">
    <property type="entry name" value="PYP-like sensor domain (PAS domain)"/>
    <property type="match status" value="2"/>
</dbReference>